<keyword evidence="3" id="KW-1185">Reference proteome</keyword>
<keyword evidence="1" id="KW-0812">Transmembrane</keyword>
<feature type="transmembrane region" description="Helical" evidence="1">
    <location>
        <begin position="20"/>
        <end position="38"/>
    </location>
</feature>
<reference evidence="2 3" key="1">
    <citation type="submission" date="2018-06" db="EMBL/GenBank/DDBJ databases">
        <authorList>
            <consortium name="Pathogen Informatics"/>
            <person name="Doyle S."/>
        </authorList>
    </citation>
    <scope>NUCLEOTIDE SEQUENCE [LARGE SCALE GENOMIC DNA]</scope>
    <source>
        <strain evidence="3">ATCC 11859 / DSM 33 / NCIB 8841 / NCTC 4822</strain>
    </source>
</reference>
<evidence type="ECO:0008006" key="4">
    <source>
        <dbReference type="Google" id="ProtNLM"/>
    </source>
</evidence>
<dbReference type="RefSeq" id="WP_115361502.1">
    <property type="nucleotide sequence ID" value="NZ_CP038012.1"/>
</dbReference>
<dbReference type="OrthoDB" id="2971140at2"/>
<sequence>MVPDINLLPKTERKSSNEKWLFITIAIIFCAFLIFVIVQSRILSNQLITLEQEQQTLALERESLLSEIEALNNPKEVDLETSVQFIEHIAYAVSPIIVEVNKGLDPHAYLREYSFLERAVQLKVDFETIPEVVSYVDYLTRSKYFDDVLVNQITTFDPVLGGDEKDTFHVVDRYSNSFDLPLELKYLKMGGDGK</sequence>
<gene>
    <name evidence="2" type="ORF">NCTC4822_01823</name>
</gene>
<keyword evidence="1" id="KW-0472">Membrane</keyword>
<accession>A0A380BV77</accession>
<keyword evidence="1" id="KW-1133">Transmembrane helix</keyword>
<dbReference type="AlphaFoldDB" id="A0A380BV77"/>
<name>A0A380BV77_SPOPA</name>
<proteinExistence type="predicted"/>
<organism evidence="2 3">
    <name type="scientific">Sporosarcina pasteurii</name>
    <name type="common">Bacillus pasteurii</name>
    <dbReference type="NCBI Taxonomy" id="1474"/>
    <lineage>
        <taxon>Bacteria</taxon>
        <taxon>Bacillati</taxon>
        <taxon>Bacillota</taxon>
        <taxon>Bacilli</taxon>
        <taxon>Bacillales</taxon>
        <taxon>Caryophanaceae</taxon>
        <taxon>Sporosarcina</taxon>
    </lineage>
</organism>
<evidence type="ECO:0000256" key="1">
    <source>
        <dbReference type="SAM" id="Phobius"/>
    </source>
</evidence>
<dbReference type="EMBL" id="UGYZ01000002">
    <property type="protein sequence ID" value="SUJ07816.1"/>
    <property type="molecule type" value="Genomic_DNA"/>
</dbReference>
<protein>
    <recommendedName>
        <fullName evidence="4">Fimbrial assembly protein (PilN)</fullName>
    </recommendedName>
</protein>
<evidence type="ECO:0000313" key="2">
    <source>
        <dbReference type="EMBL" id="SUJ07816.1"/>
    </source>
</evidence>
<evidence type="ECO:0000313" key="3">
    <source>
        <dbReference type="Proteomes" id="UP000254519"/>
    </source>
</evidence>
<dbReference type="Proteomes" id="UP000254519">
    <property type="component" value="Unassembled WGS sequence"/>
</dbReference>